<accession>A0A2T5PEQ8</accession>
<gene>
    <name evidence="1" type="ORF">DBO85_00740</name>
</gene>
<evidence type="ECO:0000313" key="1">
    <source>
        <dbReference type="EMBL" id="PTU76201.1"/>
    </source>
</evidence>
<name>A0A2T5PEQ8_9PSED</name>
<dbReference type="OrthoDB" id="4568976at2"/>
<evidence type="ECO:0000313" key="2">
    <source>
        <dbReference type="Proteomes" id="UP000244064"/>
    </source>
</evidence>
<dbReference type="InterPro" id="IPR046373">
    <property type="entry name" value="Acyl-CoA_Oxase/DH_mid-dom_sf"/>
</dbReference>
<organism evidence="1 2">
    <name type="scientific">Pseudomonas mangrovi</name>
    <dbReference type="NCBI Taxonomy" id="2161748"/>
    <lineage>
        <taxon>Bacteria</taxon>
        <taxon>Pseudomonadati</taxon>
        <taxon>Pseudomonadota</taxon>
        <taxon>Gammaproteobacteria</taxon>
        <taxon>Pseudomonadales</taxon>
        <taxon>Pseudomonadaceae</taxon>
        <taxon>Pseudomonas</taxon>
    </lineage>
</organism>
<comment type="caution">
    <text evidence="1">The sequence shown here is derived from an EMBL/GenBank/DDBJ whole genome shotgun (WGS) entry which is preliminary data.</text>
</comment>
<protein>
    <submittedName>
        <fullName evidence="1">Acyl-CoA dehydrogenase</fullName>
    </submittedName>
</protein>
<proteinExistence type="predicted"/>
<dbReference type="RefSeq" id="WP_108104303.1">
    <property type="nucleotide sequence ID" value="NZ_QASN01000002.1"/>
</dbReference>
<sequence length="295" mass="31499">MPWQRLLTPIPAPDVPACLRDWFAGLCLDAGAEPFLLACLGGHRAATPGLAFLAGYQAALRALWPAAPAGLGALCATEGRSLRPAELQTRFADGLVSGRKGFVTAAEAADWLLVAAREEHEGEAPRLAMLHLSSNGVGVRLEQGPALALMPEVPHARLLLQDAPAERLPGDGWDAYVKPFRSLEDLYVHSALIAWLLATAQRSDWPRPLQLRLLALLASAAEVARQAPGAASTHLLLAGLFEQFDALKPELEAALAAGPAQIDQLWLRDRGILELARAARATRLDKAWQALAGQA</sequence>
<dbReference type="Proteomes" id="UP000244064">
    <property type="component" value="Unassembled WGS sequence"/>
</dbReference>
<dbReference type="GO" id="GO:0016627">
    <property type="term" value="F:oxidoreductase activity, acting on the CH-CH group of donors"/>
    <property type="evidence" value="ECO:0007669"/>
    <property type="project" value="InterPro"/>
</dbReference>
<dbReference type="InterPro" id="IPR009100">
    <property type="entry name" value="AcylCoA_DH/oxidase_NM_dom_sf"/>
</dbReference>
<keyword evidence="2" id="KW-1185">Reference proteome</keyword>
<dbReference type="AlphaFoldDB" id="A0A2T5PEQ8"/>
<reference evidence="1 2" key="1">
    <citation type="submission" date="2018-04" db="EMBL/GenBank/DDBJ databases">
        <title>Pseudomonas sp. nov., isolated from mangrove soil.</title>
        <authorList>
            <person name="Chen C."/>
        </authorList>
    </citation>
    <scope>NUCLEOTIDE SEQUENCE [LARGE SCALE GENOMIC DNA]</scope>
    <source>
        <strain evidence="1 2">TC-11</strain>
    </source>
</reference>
<dbReference type="EMBL" id="QASN01000002">
    <property type="protein sequence ID" value="PTU76201.1"/>
    <property type="molecule type" value="Genomic_DNA"/>
</dbReference>
<dbReference type="SUPFAM" id="SSF56645">
    <property type="entry name" value="Acyl-CoA dehydrogenase NM domain-like"/>
    <property type="match status" value="1"/>
</dbReference>
<dbReference type="Gene3D" id="2.40.110.10">
    <property type="entry name" value="Butyryl-CoA Dehydrogenase, subunit A, domain 2"/>
    <property type="match status" value="1"/>
</dbReference>